<evidence type="ECO:0000256" key="2">
    <source>
        <dbReference type="ARBA" id="ARBA00004924"/>
    </source>
</evidence>
<keyword evidence="7" id="KW-0521">NADP</keyword>
<evidence type="ECO:0000256" key="6">
    <source>
        <dbReference type="ARBA" id="ARBA00022827"/>
    </source>
</evidence>
<dbReference type="GO" id="GO:0016491">
    <property type="term" value="F:oxidoreductase activity"/>
    <property type="evidence" value="ECO:0007669"/>
    <property type="project" value="UniProtKB-KW"/>
</dbReference>
<dbReference type="AlphaFoldDB" id="A0A9W4XVA1"/>
<dbReference type="EMBL" id="CAOQHR010000008">
    <property type="protein sequence ID" value="CAI6339051.1"/>
    <property type="molecule type" value="Genomic_DNA"/>
</dbReference>
<evidence type="ECO:0000256" key="1">
    <source>
        <dbReference type="ARBA" id="ARBA00001974"/>
    </source>
</evidence>
<evidence type="ECO:0000313" key="13">
    <source>
        <dbReference type="Proteomes" id="UP001152607"/>
    </source>
</evidence>
<proteinExistence type="inferred from homology"/>
<comment type="similarity">
    <text evidence="3">Belongs to the lysine N(6)-hydroxylase/L-ornithine N(5)-oxygenase family.</text>
</comment>
<dbReference type="PANTHER" id="PTHR23023">
    <property type="entry name" value="DIMETHYLANILINE MONOOXYGENASE"/>
    <property type="match status" value="1"/>
</dbReference>
<dbReference type="InterPro" id="IPR050346">
    <property type="entry name" value="FMO-like"/>
</dbReference>
<evidence type="ECO:0000313" key="12">
    <source>
        <dbReference type="EMBL" id="CAI6339051.1"/>
    </source>
</evidence>
<dbReference type="Proteomes" id="UP001152607">
    <property type="component" value="Unassembled WGS sequence"/>
</dbReference>
<dbReference type="OrthoDB" id="2915840at2759"/>
<reference evidence="12" key="1">
    <citation type="submission" date="2023-01" db="EMBL/GenBank/DDBJ databases">
        <authorList>
            <person name="Van Ghelder C."/>
            <person name="Rancurel C."/>
        </authorList>
    </citation>
    <scope>NUCLEOTIDE SEQUENCE</scope>
    <source>
        <strain evidence="12">CNCM I-4278</strain>
    </source>
</reference>
<comment type="caution">
    <text evidence="12">The sequence shown here is derived from an EMBL/GenBank/DDBJ whole genome shotgun (WGS) entry which is preliminary data.</text>
</comment>
<evidence type="ECO:0000256" key="11">
    <source>
        <dbReference type="SAM" id="MobiDB-lite"/>
    </source>
</evidence>
<comment type="catalytic activity">
    <reaction evidence="9">
        <text>L-ornithine + NADPH + O2 = N(5)-hydroxy-L-ornithine + NADP(+) + H2O</text>
        <dbReference type="Rhea" id="RHEA:41508"/>
        <dbReference type="ChEBI" id="CHEBI:15377"/>
        <dbReference type="ChEBI" id="CHEBI:15379"/>
        <dbReference type="ChEBI" id="CHEBI:46911"/>
        <dbReference type="ChEBI" id="CHEBI:57783"/>
        <dbReference type="ChEBI" id="CHEBI:58349"/>
        <dbReference type="ChEBI" id="CHEBI:78275"/>
        <dbReference type="EC" id="1.14.13.196"/>
    </reaction>
</comment>
<evidence type="ECO:0000256" key="5">
    <source>
        <dbReference type="ARBA" id="ARBA00022630"/>
    </source>
</evidence>
<comment type="catalytic activity">
    <reaction evidence="10">
        <text>L-ornithine + NADH + O2 = N(5)-hydroxy-L-ornithine + NAD(+) + H2O</text>
        <dbReference type="Rhea" id="RHEA:41512"/>
        <dbReference type="ChEBI" id="CHEBI:15377"/>
        <dbReference type="ChEBI" id="CHEBI:15379"/>
        <dbReference type="ChEBI" id="CHEBI:46911"/>
        <dbReference type="ChEBI" id="CHEBI:57540"/>
        <dbReference type="ChEBI" id="CHEBI:57945"/>
        <dbReference type="ChEBI" id="CHEBI:78275"/>
        <dbReference type="EC" id="1.14.13.196"/>
    </reaction>
</comment>
<name>A0A9W4XVA1_9PLEO</name>
<dbReference type="SUPFAM" id="SSF51905">
    <property type="entry name" value="FAD/NAD(P)-binding domain"/>
    <property type="match status" value="1"/>
</dbReference>
<evidence type="ECO:0000256" key="4">
    <source>
        <dbReference type="ARBA" id="ARBA00012881"/>
    </source>
</evidence>
<keyword evidence="5" id="KW-0285">Flavoprotein</keyword>
<dbReference type="Pfam" id="PF13434">
    <property type="entry name" value="Lys_Orn_oxgnase"/>
    <property type="match status" value="1"/>
</dbReference>
<comment type="cofactor">
    <cofactor evidence="1">
        <name>FAD</name>
        <dbReference type="ChEBI" id="CHEBI:57692"/>
    </cofactor>
</comment>
<keyword evidence="8" id="KW-0560">Oxidoreductase</keyword>
<evidence type="ECO:0000256" key="9">
    <source>
        <dbReference type="ARBA" id="ARBA00047598"/>
    </source>
</evidence>
<evidence type="ECO:0000256" key="10">
    <source>
        <dbReference type="ARBA" id="ARBA00049248"/>
    </source>
</evidence>
<keyword evidence="13" id="KW-1185">Reference proteome</keyword>
<accession>A0A9W4XVA1</accession>
<dbReference type="InterPro" id="IPR025700">
    <property type="entry name" value="Lys/Orn_oxygenase"/>
</dbReference>
<dbReference type="Gene3D" id="3.50.50.60">
    <property type="entry name" value="FAD/NAD(P)-binding domain"/>
    <property type="match status" value="1"/>
</dbReference>
<comment type="pathway">
    <text evidence="2">Siderophore biosynthesis.</text>
</comment>
<dbReference type="EC" id="1.14.13.196" evidence="4"/>
<sequence>MECYDLVIVGAGLYGLVSAATYHRIHPNSSILVLEAGPTLGGPWAPHRTFPGLKTNNLWGTYQIPDFPMGEKRFGVSKGDFVPAEKVYEYLCAYANENDIKRFVRVDTEVQSIEKMEPGWKLQCRSSTKHPAAAIPIPGSNPGQHKEEEGEGEDASALVITTSKLILSTGLVTTPNIPSYPQSPTFTSPILHSKSFPSHHEALSTSPTPTHTLVIGAGKSAWDIAHASATAHPASTATMLIRPSGNGPTWMAPPYVTPFRLWLEKLVFTRFLGFMSPCPWAETRGVEGVLRRFLHGTRIGRAVVGAFWTILGDDAIGLNGMGEGGDEQVKKLRPWRGAFEVGNGLSVLNYREDFFALVRAGRINVVFGEVERFEGEKTVVLKGGQSFDADAVVCATGWRRSAALFKPRALEKELGLPTDQPLDEDEAAVVNRVESEILARFPFLKTRDSSRVHHPDPSLRHAQIVDSGKQPYRLHRFLVPLSDMEDRSIGFAGAMMTLGNTFCAYLQALWLVAYFDGTVAMASAPPEQLQHETYLVTQYCALRHAMGYGNQFPDLVFDSLPYYDALMRDLGFDGKRKGTVFGMRNWGAECFRSYGPEDYIGLVDEWKRKLEVDIEGKKNV</sequence>
<protein>
    <recommendedName>
        <fullName evidence="4">L-ornithine N(5)-monooxygenase [NAD(P)H]</fullName>
        <ecNumber evidence="4">1.14.13.196</ecNumber>
    </recommendedName>
</protein>
<evidence type="ECO:0000256" key="8">
    <source>
        <dbReference type="ARBA" id="ARBA00023002"/>
    </source>
</evidence>
<evidence type="ECO:0000256" key="3">
    <source>
        <dbReference type="ARBA" id="ARBA00007588"/>
    </source>
</evidence>
<keyword evidence="6" id="KW-0274">FAD</keyword>
<dbReference type="InterPro" id="IPR036188">
    <property type="entry name" value="FAD/NAD-bd_sf"/>
</dbReference>
<feature type="region of interest" description="Disordered" evidence="11">
    <location>
        <begin position="131"/>
        <end position="151"/>
    </location>
</feature>
<evidence type="ECO:0000256" key="7">
    <source>
        <dbReference type="ARBA" id="ARBA00022857"/>
    </source>
</evidence>
<dbReference type="Pfam" id="PF13450">
    <property type="entry name" value="NAD_binding_8"/>
    <property type="match status" value="1"/>
</dbReference>
<gene>
    <name evidence="12" type="ORF">PDIGIT_LOCUS12190</name>
</gene>
<organism evidence="12 13">
    <name type="scientific">Periconia digitata</name>
    <dbReference type="NCBI Taxonomy" id="1303443"/>
    <lineage>
        <taxon>Eukaryota</taxon>
        <taxon>Fungi</taxon>
        <taxon>Dikarya</taxon>
        <taxon>Ascomycota</taxon>
        <taxon>Pezizomycotina</taxon>
        <taxon>Dothideomycetes</taxon>
        <taxon>Pleosporomycetidae</taxon>
        <taxon>Pleosporales</taxon>
        <taxon>Massarineae</taxon>
        <taxon>Periconiaceae</taxon>
        <taxon>Periconia</taxon>
    </lineage>
</organism>